<dbReference type="PANTHER" id="PTHR34548">
    <property type="entry name" value="PROTEIN TIC 21, CHLOROPLASTIC"/>
    <property type="match status" value="1"/>
</dbReference>
<name>A0A061S0R5_9CHLO</name>
<dbReference type="InterPro" id="IPR022051">
    <property type="entry name" value="DUF3611"/>
</dbReference>
<keyword evidence="1" id="KW-0812">Transmembrane</keyword>
<dbReference type="Pfam" id="PF12263">
    <property type="entry name" value="DUF3611"/>
    <property type="match status" value="1"/>
</dbReference>
<feature type="transmembrane region" description="Helical" evidence="1">
    <location>
        <begin position="196"/>
        <end position="219"/>
    </location>
</feature>
<evidence type="ECO:0000256" key="1">
    <source>
        <dbReference type="SAM" id="Phobius"/>
    </source>
</evidence>
<organism evidence="2">
    <name type="scientific">Tetraselmis sp. GSL018</name>
    <dbReference type="NCBI Taxonomy" id="582737"/>
    <lineage>
        <taxon>Eukaryota</taxon>
        <taxon>Viridiplantae</taxon>
        <taxon>Chlorophyta</taxon>
        <taxon>core chlorophytes</taxon>
        <taxon>Chlorodendrophyceae</taxon>
        <taxon>Chlorodendrales</taxon>
        <taxon>Chlorodendraceae</taxon>
        <taxon>Tetraselmis</taxon>
    </lineage>
</organism>
<feature type="transmembrane region" description="Helical" evidence="1">
    <location>
        <begin position="261"/>
        <end position="278"/>
    </location>
</feature>
<feature type="transmembrane region" description="Helical" evidence="1">
    <location>
        <begin position="137"/>
        <end position="157"/>
    </location>
</feature>
<feature type="transmembrane region" description="Helical" evidence="1">
    <location>
        <begin position="104"/>
        <end position="125"/>
    </location>
</feature>
<reference evidence="2" key="1">
    <citation type="submission" date="2014-05" db="EMBL/GenBank/DDBJ databases">
        <title>The transcriptome of the halophilic microalga Tetraselmis sp. GSL018 isolated from the Great Salt Lake, Utah.</title>
        <authorList>
            <person name="Jinkerson R.E."/>
            <person name="D'Adamo S."/>
            <person name="Posewitz M.C."/>
        </authorList>
    </citation>
    <scope>NUCLEOTIDE SEQUENCE</scope>
    <source>
        <strain evidence="2">GSL018</strain>
    </source>
</reference>
<evidence type="ECO:0000313" key="2">
    <source>
        <dbReference type="EMBL" id="JAC78722.1"/>
    </source>
</evidence>
<dbReference type="AlphaFoldDB" id="A0A061S0R5"/>
<dbReference type="PANTHER" id="PTHR34548:SF2">
    <property type="entry name" value="PROTEIN TIC 21, CHLOROPLASTIC"/>
    <property type="match status" value="1"/>
</dbReference>
<accession>A0A061S0R5</accession>
<proteinExistence type="predicted"/>
<sequence>MAIQLPCRTVAAITAKERGPVSILRRCANHNLSKFRCQQSVLSPVCEFSHSLKPKKLSTLSTSSSHRPSLKVSAASADPQAVPAELGETARANLTRAAANCKRIGWISFWTQLVLSSVSLVILLFSVSYSQTTGPTLSTYFTLFGVIAGFVSTIWAFRYTRLARSIRAYLDARDGKAPPEAAKNARKISKLEVMRSINWGAMVNLLGLGSTIIGLQATVGSLVGKTLTSATTNPFLAGNAGSYNAVHALDVFLVQSSTNTLLAHFCGIVFSMWLLRVIDGSSAPSGSAPKPQAA</sequence>
<dbReference type="EMBL" id="GBEZ01006690">
    <property type="protein sequence ID" value="JAC78722.1"/>
    <property type="molecule type" value="Transcribed_RNA"/>
</dbReference>
<keyword evidence="1" id="KW-1133">Transmembrane helix</keyword>
<protein>
    <submittedName>
        <fullName evidence="2">Translocon at inner membrane of chloroplasts 21</fullName>
    </submittedName>
</protein>
<gene>
    <name evidence="2" type="ORF">TSPGSL018_14450</name>
</gene>
<keyword evidence="1" id="KW-0472">Membrane</keyword>